<gene>
    <name evidence="1" type="ORF">BV98_003846</name>
</gene>
<dbReference type="AlphaFoldDB" id="A0A086P4E5"/>
<evidence type="ECO:0008006" key="3">
    <source>
        <dbReference type="Google" id="ProtNLM"/>
    </source>
</evidence>
<dbReference type="PATRIC" id="fig|1219045.3.peg.3903"/>
<protein>
    <recommendedName>
        <fullName evidence="3">DUF3606 domain-containing protein</fullName>
    </recommendedName>
</protein>
<organism evidence="1 2">
    <name type="scientific">Sphingobium herbicidovorans (strain ATCC 700291 / DSM 11019 / CCUG 56400 / KCTC 2939 / LMG 18315 / NBRC 16415 / MH)</name>
    <name type="common">Sphingomonas herbicidovorans</name>
    <dbReference type="NCBI Taxonomy" id="1219045"/>
    <lineage>
        <taxon>Bacteria</taxon>
        <taxon>Pseudomonadati</taxon>
        <taxon>Pseudomonadota</taxon>
        <taxon>Alphaproteobacteria</taxon>
        <taxon>Sphingomonadales</taxon>
        <taxon>Sphingomonadaceae</taxon>
        <taxon>Sphingobium</taxon>
    </lineage>
</organism>
<dbReference type="EMBL" id="JFZA02000062">
    <property type="protein sequence ID" value="KFG88263.1"/>
    <property type="molecule type" value="Genomic_DNA"/>
</dbReference>
<proteinExistence type="predicted"/>
<name>A0A086P4E5_SPHHM</name>
<reference evidence="1" key="1">
    <citation type="submission" date="2014-08" db="EMBL/GenBank/DDBJ databases">
        <title>Draft genome sequences of Sphingobium herbicidovorans.</title>
        <authorList>
            <person name="Gan H.M."/>
            <person name="Gan H.Y."/>
            <person name="Savka M.A."/>
        </authorList>
    </citation>
    <scope>NUCLEOTIDE SEQUENCE [LARGE SCALE GENOMIC DNA]</scope>
    <source>
        <strain evidence="1">NBRC 16415</strain>
    </source>
</reference>
<keyword evidence="2" id="KW-1185">Reference proteome</keyword>
<dbReference type="eggNOG" id="ENOG5032CC4">
    <property type="taxonomic scope" value="Bacteria"/>
</dbReference>
<dbReference type="InterPro" id="IPR022037">
    <property type="entry name" value="DUF3606"/>
</dbReference>
<dbReference type="Proteomes" id="UP000024284">
    <property type="component" value="Unassembled WGS sequence"/>
</dbReference>
<accession>A0A086P4E5</accession>
<evidence type="ECO:0000313" key="1">
    <source>
        <dbReference type="EMBL" id="KFG88263.1"/>
    </source>
</evidence>
<comment type="caution">
    <text evidence="1">The sequence shown here is derived from an EMBL/GenBank/DDBJ whole genome shotgun (WGS) entry which is preliminary data.</text>
</comment>
<dbReference type="Pfam" id="PF12244">
    <property type="entry name" value="DUF3606"/>
    <property type="match status" value="1"/>
</dbReference>
<sequence length="68" mass="7961">MASLNFRPTDENRAPPIPRDIKHVSLTSDLEVQYWSQRLQTSRRQLEEAVDRVGHNVKAVADYLDRNR</sequence>
<dbReference type="OrthoDB" id="8238029at2"/>
<evidence type="ECO:0000313" key="2">
    <source>
        <dbReference type="Proteomes" id="UP000024284"/>
    </source>
</evidence>